<sequence>MDAADQQLSQFGYKNELKRSLSIWTVLSLSVAIMGVPFGLSTTFYITLVNGQSVTVIWGWVFMTTISVCIAASMAEICAVYPTAGGPYFWSAMLSKPKYAPIASWITGWLNLVGNWLVTTSINFSGGQIVLSAVTLWHPDYVPTAWQTVIAFWAFTFVPSAVNIFGTRYLSLINMTCVVWTSASIVIFMVVLLATAEDRHSAKFVFTHYDTSASGWPSGWSFFVGLLQGAYVMLGYGLISSLCEEVHNPHIEVPRAMVISVLFAGLLGAAFLIPILFTLPNVDLLLGVASGQPIALLFHTVTRSAPGAFCLLILIIGIFLFASIGSVTVSSRYTYAFARDGAIPGHKLWARISPRFGLPLNAILLSTAVNFCLGPIYFGSTAAFNSFTGTATICLSTSYGVPVLVSLLRGRRGVRNSPFSLRPFGFVINLVSVTWVGFAIVLFCMPVGLPVTATTMNYTSVVFTGFAVVSVVWYLVYGRKHFSGPIALVINAQADEAEETDKGVGILPTKDQYEARI</sequence>
<dbReference type="Gene3D" id="1.20.1740.10">
    <property type="entry name" value="Amino acid/polyamine transporter I"/>
    <property type="match status" value="1"/>
</dbReference>
<dbReference type="Pfam" id="PF13520">
    <property type="entry name" value="AA_permease_2"/>
    <property type="match status" value="1"/>
</dbReference>
<feature type="transmembrane region" description="Helical" evidence="6">
    <location>
        <begin position="306"/>
        <end position="329"/>
    </location>
</feature>
<comment type="subcellular location">
    <subcellularLocation>
        <location evidence="1">Membrane</location>
        <topology evidence="1">Multi-pass membrane protein</topology>
    </subcellularLocation>
</comment>
<dbReference type="Proteomes" id="UP001244011">
    <property type="component" value="Unassembled WGS sequence"/>
</dbReference>
<feature type="transmembrane region" description="Helical" evidence="6">
    <location>
        <begin position="57"/>
        <end position="81"/>
    </location>
</feature>
<keyword evidence="5 6" id="KW-0472">Membrane</keyword>
<feature type="transmembrane region" description="Helical" evidence="6">
    <location>
        <begin position="356"/>
        <end position="378"/>
    </location>
</feature>
<evidence type="ECO:0000313" key="7">
    <source>
        <dbReference type="EMBL" id="KAK1765283.1"/>
    </source>
</evidence>
<evidence type="ECO:0000256" key="1">
    <source>
        <dbReference type="ARBA" id="ARBA00004141"/>
    </source>
</evidence>
<dbReference type="PIRSF" id="PIRSF006060">
    <property type="entry name" value="AA_transporter"/>
    <property type="match status" value="1"/>
</dbReference>
<dbReference type="PANTHER" id="PTHR45649:SF3">
    <property type="entry name" value="POLYAMINE TRANSPORTER TPO5"/>
    <property type="match status" value="1"/>
</dbReference>
<feature type="transmembrane region" description="Helical" evidence="6">
    <location>
        <begin position="21"/>
        <end position="45"/>
    </location>
</feature>
<accession>A0AAJ0FJD8</accession>
<feature type="transmembrane region" description="Helical" evidence="6">
    <location>
        <begin position="102"/>
        <end position="124"/>
    </location>
</feature>
<gene>
    <name evidence="7" type="ORF">QBC33DRAFT_593395</name>
</gene>
<feature type="transmembrane region" description="Helical" evidence="6">
    <location>
        <begin position="384"/>
        <end position="405"/>
    </location>
</feature>
<dbReference type="PANTHER" id="PTHR45649">
    <property type="entry name" value="AMINO-ACID PERMEASE BAT1"/>
    <property type="match status" value="1"/>
</dbReference>
<evidence type="ECO:0000256" key="6">
    <source>
        <dbReference type="SAM" id="Phobius"/>
    </source>
</evidence>
<dbReference type="GeneID" id="85314913"/>
<evidence type="ECO:0000256" key="4">
    <source>
        <dbReference type="ARBA" id="ARBA00022989"/>
    </source>
</evidence>
<feature type="transmembrane region" description="Helical" evidence="6">
    <location>
        <begin position="216"/>
        <end position="236"/>
    </location>
</feature>
<feature type="transmembrane region" description="Helical" evidence="6">
    <location>
        <begin position="144"/>
        <end position="165"/>
    </location>
</feature>
<reference evidence="7" key="1">
    <citation type="submission" date="2023-06" db="EMBL/GenBank/DDBJ databases">
        <title>Genome-scale phylogeny and comparative genomics of the fungal order Sordariales.</title>
        <authorList>
            <consortium name="Lawrence Berkeley National Laboratory"/>
            <person name="Hensen N."/>
            <person name="Bonometti L."/>
            <person name="Westerberg I."/>
            <person name="Brannstrom I.O."/>
            <person name="Guillou S."/>
            <person name="Cros-Aarteil S."/>
            <person name="Calhoun S."/>
            <person name="Haridas S."/>
            <person name="Kuo A."/>
            <person name="Mondo S."/>
            <person name="Pangilinan J."/>
            <person name="Riley R."/>
            <person name="Labutti K."/>
            <person name="Andreopoulos B."/>
            <person name="Lipzen A."/>
            <person name="Chen C."/>
            <person name="Yanf M."/>
            <person name="Daum C."/>
            <person name="Ng V."/>
            <person name="Clum A."/>
            <person name="Steindorff A."/>
            <person name="Ohm R."/>
            <person name="Martin F."/>
            <person name="Silar P."/>
            <person name="Natvig D."/>
            <person name="Lalanne C."/>
            <person name="Gautier V."/>
            <person name="Ament-Velasquez S.L."/>
            <person name="Kruys A."/>
            <person name="Hutchinson M.I."/>
            <person name="Powell A.J."/>
            <person name="Barry K."/>
            <person name="Miller A.N."/>
            <person name="Grigoriev I.V."/>
            <person name="Debuchy R."/>
            <person name="Gladieux P."/>
            <person name="Thoren M.H."/>
            <person name="Johannesson H."/>
        </authorList>
    </citation>
    <scope>NUCLEOTIDE SEQUENCE</scope>
    <source>
        <strain evidence="7">8032-3</strain>
    </source>
</reference>
<comment type="caution">
    <text evidence="7">The sequence shown here is derived from an EMBL/GenBank/DDBJ whole genome shotgun (WGS) entry which is preliminary data.</text>
</comment>
<evidence type="ECO:0000256" key="3">
    <source>
        <dbReference type="ARBA" id="ARBA00022692"/>
    </source>
</evidence>
<dbReference type="RefSeq" id="XP_060281496.1">
    <property type="nucleotide sequence ID" value="XM_060431726.1"/>
</dbReference>
<dbReference type="InterPro" id="IPR002293">
    <property type="entry name" value="AA/rel_permease1"/>
</dbReference>
<dbReference type="GO" id="GO:0022857">
    <property type="term" value="F:transmembrane transporter activity"/>
    <property type="evidence" value="ECO:0007669"/>
    <property type="project" value="InterPro"/>
</dbReference>
<keyword evidence="2" id="KW-0813">Transport</keyword>
<feature type="transmembrane region" description="Helical" evidence="6">
    <location>
        <begin position="177"/>
        <end position="196"/>
    </location>
</feature>
<keyword evidence="3 6" id="KW-0812">Transmembrane</keyword>
<feature type="transmembrane region" description="Helical" evidence="6">
    <location>
        <begin position="256"/>
        <end position="277"/>
    </location>
</feature>
<evidence type="ECO:0000313" key="8">
    <source>
        <dbReference type="Proteomes" id="UP001244011"/>
    </source>
</evidence>
<feature type="transmembrane region" description="Helical" evidence="6">
    <location>
        <begin position="426"/>
        <end position="449"/>
    </location>
</feature>
<dbReference type="AlphaFoldDB" id="A0AAJ0FJD8"/>
<evidence type="ECO:0000256" key="5">
    <source>
        <dbReference type="ARBA" id="ARBA00023136"/>
    </source>
</evidence>
<keyword evidence="4 6" id="KW-1133">Transmembrane helix</keyword>
<organism evidence="7 8">
    <name type="scientific">Phialemonium atrogriseum</name>
    <dbReference type="NCBI Taxonomy" id="1093897"/>
    <lineage>
        <taxon>Eukaryota</taxon>
        <taxon>Fungi</taxon>
        <taxon>Dikarya</taxon>
        <taxon>Ascomycota</taxon>
        <taxon>Pezizomycotina</taxon>
        <taxon>Sordariomycetes</taxon>
        <taxon>Sordariomycetidae</taxon>
        <taxon>Cephalothecales</taxon>
        <taxon>Cephalothecaceae</taxon>
        <taxon>Phialemonium</taxon>
    </lineage>
</organism>
<dbReference type="EMBL" id="MU839016">
    <property type="protein sequence ID" value="KAK1765283.1"/>
    <property type="molecule type" value="Genomic_DNA"/>
</dbReference>
<proteinExistence type="predicted"/>
<protein>
    <submittedName>
        <fullName evidence="7">Amino acid/polyamine transporter I</fullName>
    </submittedName>
</protein>
<evidence type="ECO:0000256" key="2">
    <source>
        <dbReference type="ARBA" id="ARBA00022448"/>
    </source>
</evidence>
<keyword evidence="8" id="KW-1185">Reference proteome</keyword>
<dbReference type="GO" id="GO:0016020">
    <property type="term" value="C:membrane"/>
    <property type="evidence" value="ECO:0007669"/>
    <property type="project" value="UniProtKB-SubCell"/>
</dbReference>
<feature type="transmembrane region" description="Helical" evidence="6">
    <location>
        <begin position="455"/>
        <end position="476"/>
    </location>
</feature>
<name>A0AAJ0FJD8_9PEZI</name>